<keyword evidence="6" id="KW-0342">GTP-binding</keyword>
<evidence type="ECO:0000256" key="4">
    <source>
        <dbReference type="ARBA" id="ARBA00022741"/>
    </source>
</evidence>
<dbReference type="InterPro" id="IPR050755">
    <property type="entry name" value="TRAFAC_YlqF/YawG_RiboMat"/>
</dbReference>
<dbReference type="GO" id="GO:0015031">
    <property type="term" value="P:protein transport"/>
    <property type="evidence" value="ECO:0007669"/>
    <property type="project" value="UniProtKB-KW"/>
</dbReference>
<keyword evidence="5" id="KW-0653">Protein transport</keyword>
<feature type="compositionally biased region" description="Basic and acidic residues" evidence="8">
    <location>
        <begin position="37"/>
        <end position="49"/>
    </location>
</feature>
<keyword evidence="2" id="KW-0813">Transport</keyword>
<keyword evidence="3" id="KW-0690">Ribosome biogenesis</keyword>
<dbReference type="InterPro" id="IPR030378">
    <property type="entry name" value="G_CP_dom"/>
</dbReference>
<dbReference type="PANTHER" id="PTHR11089">
    <property type="entry name" value="GTP-BINDING PROTEIN-RELATED"/>
    <property type="match status" value="1"/>
</dbReference>
<dbReference type="EMBL" id="AZGZ01000005">
    <property type="protein sequence ID" value="KZZ95021.1"/>
    <property type="molecule type" value="Genomic_DNA"/>
</dbReference>
<dbReference type="GO" id="GO:0005730">
    <property type="term" value="C:nucleolus"/>
    <property type="evidence" value="ECO:0007669"/>
    <property type="project" value="EnsemblFungi"/>
</dbReference>
<dbReference type="InterPro" id="IPR027417">
    <property type="entry name" value="P-loop_NTPase"/>
</dbReference>
<evidence type="ECO:0000256" key="3">
    <source>
        <dbReference type="ARBA" id="ARBA00022517"/>
    </source>
</evidence>
<keyword evidence="11" id="KW-1185">Reference proteome</keyword>
<dbReference type="OrthoDB" id="10266128at2759"/>
<evidence type="ECO:0000256" key="8">
    <source>
        <dbReference type="SAM" id="MobiDB-lite"/>
    </source>
</evidence>
<name>A0A168BA90_9EURO</name>
<dbReference type="GO" id="GO:0000463">
    <property type="term" value="P:maturation of LSU-rRNA from tricistronic rRNA transcript (SSU-rRNA, 5.8S rRNA, LSU-rRNA)"/>
    <property type="evidence" value="ECO:0007669"/>
    <property type="project" value="EnsemblFungi"/>
</dbReference>
<dbReference type="GO" id="GO:0030687">
    <property type="term" value="C:preribosome, large subunit precursor"/>
    <property type="evidence" value="ECO:0007669"/>
    <property type="project" value="EnsemblFungi"/>
</dbReference>
<dbReference type="FunFam" id="1.10.1580.10:FF:000006">
    <property type="entry name" value="Nuclear GTP-binding protein NUG1"/>
    <property type="match status" value="1"/>
</dbReference>
<dbReference type="PANTHER" id="PTHR11089:SF30">
    <property type="entry name" value="GUANINE NUCLEOTIDE-BINDING PROTEIN-LIKE 3 HOMOLOG"/>
    <property type="match status" value="1"/>
</dbReference>
<dbReference type="CDD" id="cd04178">
    <property type="entry name" value="Nucleostemin_like"/>
    <property type="match status" value="1"/>
</dbReference>
<dbReference type="Gene3D" id="1.10.1580.10">
    <property type="match status" value="1"/>
</dbReference>
<dbReference type="Pfam" id="PF01926">
    <property type="entry name" value="MMR_HSR1"/>
    <property type="match status" value="1"/>
</dbReference>
<dbReference type="Gene3D" id="3.40.50.300">
    <property type="entry name" value="P-loop containing nucleotide triphosphate hydrolases"/>
    <property type="match status" value="1"/>
</dbReference>
<dbReference type="PRINTS" id="PR00326">
    <property type="entry name" value="GTP1OBG"/>
</dbReference>
<feature type="region of interest" description="Disordered" evidence="8">
    <location>
        <begin position="1"/>
        <end position="56"/>
    </location>
</feature>
<reference evidence="10 11" key="1">
    <citation type="journal article" date="2016" name="Genome Biol. Evol.">
        <title>Divergent and convergent evolution of fungal pathogenicity.</title>
        <authorList>
            <person name="Shang Y."/>
            <person name="Xiao G."/>
            <person name="Zheng P."/>
            <person name="Cen K."/>
            <person name="Zhan S."/>
            <person name="Wang C."/>
        </authorList>
    </citation>
    <scope>NUCLEOTIDE SEQUENCE [LARGE SCALE GENOMIC DNA]</scope>
    <source>
        <strain evidence="10 11">ARSEF 7405</strain>
    </source>
</reference>
<dbReference type="GO" id="GO:0003924">
    <property type="term" value="F:GTPase activity"/>
    <property type="evidence" value="ECO:0007669"/>
    <property type="project" value="EnsemblFungi"/>
</dbReference>
<dbReference type="Pfam" id="PF08701">
    <property type="entry name" value="GN3L_Grn1"/>
    <property type="match status" value="1"/>
</dbReference>
<feature type="compositionally biased region" description="Basic and acidic residues" evidence="8">
    <location>
        <begin position="69"/>
        <end position="95"/>
    </location>
</feature>
<evidence type="ECO:0000259" key="9">
    <source>
        <dbReference type="PROSITE" id="PS51721"/>
    </source>
</evidence>
<evidence type="ECO:0000313" key="10">
    <source>
        <dbReference type="EMBL" id="KZZ95021.1"/>
    </source>
</evidence>
<accession>A0A168BA90</accession>
<evidence type="ECO:0000256" key="1">
    <source>
        <dbReference type="ARBA" id="ARBA00004123"/>
    </source>
</evidence>
<feature type="region of interest" description="Disordered" evidence="8">
    <location>
        <begin position="69"/>
        <end position="129"/>
    </location>
</feature>
<feature type="compositionally biased region" description="Acidic residues" evidence="8">
    <location>
        <begin position="113"/>
        <end position="129"/>
    </location>
</feature>
<dbReference type="AlphaFoldDB" id="A0A168BA90"/>
<gene>
    <name evidence="10" type="ORF">AAP_01509</name>
</gene>
<feature type="compositionally biased region" description="Basic residues" evidence="8">
    <location>
        <begin position="27"/>
        <end position="36"/>
    </location>
</feature>
<dbReference type="GO" id="GO:0005525">
    <property type="term" value="F:GTP binding"/>
    <property type="evidence" value="ECO:0007669"/>
    <property type="project" value="UniProtKB-KW"/>
</dbReference>
<evidence type="ECO:0000256" key="5">
    <source>
        <dbReference type="ARBA" id="ARBA00022927"/>
    </source>
</evidence>
<sequence>MGMKLGKKSKRTPTRLRAKIEKAGAAKQRKERKLAKKNPEWRSRIKKDPGIPNAFPFKDKILAEIEERKRQQEEEKIRLRDEARKARKEEKRQLRENIGVDDNGNPITMLVNEGDEDDEDISEDEDMMDEDMDGADGDESNPMAALLASARARAAEYTGHDEDMMDEDEDLSSDEEIELLDDDDFTTAGKESSRKQFDKVFKTVTQAADVILYVLDARDPEGTRSKEIERQIMSAAGGDKRLILILNKIDLVPPPVLKNWLLYLRRYFPTLPLRASHSAPNANTFDHKALTVKGTSETLFKALKSYAQSKQLKRAISVGVIGYPNVGKSSVINALTSRLHRGKGAACPTGAEAGVTTSLREVKLDSKLKLIDSPGIVFPNSDKKHAKSSSKKRIEDEARLVLLNAIPPKQISDPVPAVSLLLDRFSTSPELMQKMLDVYGIPPLMTTSLHGDRTHDFLIQVARKRGRLGKGGVPNINSAAMTVVTDWRDGRIQGWVEPPAVIAAPAQAGAVAKGVPSQTTEGGDKKEIVTQWAEEFKIEGLWGDGRNDGEDEEMAVE</sequence>
<dbReference type="InterPro" id="IPR014813">
    <property type="entry name" value="Gnl3_N_dom"/>
</dbReference>
<dbReference type="InterPro" id="IPR006073">
    <property type="entry name" value="GTP-bd"/>
</dbReference>
<organism evidence="10 11">
    <name type="scientific">Ascosphaera apis ARSEF 7405</name>
    <dbReference type="NCBI Taxonomy" id="392613"/>
    <lineage>
        <taxon>Eukaryota</taxon>
        <taxon>Fungi</taxon>
        <taxon>Dikarya</taxon>
        <taxon>Ascomycota</taxon>
        <taxon>Pezizomycotina</taxon>
        <taxon>Eurotiomycetes</taxon>
        <taxon>Eurotiomycetidae</taxon>
        <taxon>Onygenales</taxon>
        <taxon>Ascosphaeraceae</taxon>
        <taxon>Ascosphaera</taxon>
    </lineage>
</organism>
<feature type="domain" description="CP-type G" evidence="9">
    <location>
        <begin position="194"/>
        <end position="379"/>
    </location>
</feature>
<evidence type="ECO:0000313" key="11">
    <source>
        <dbReference type="Proteomes" id="UP000242877"/>
    </source>
</evidence>
<dbReference type="Proteomes" id="UP000242877">
    <property type="component" value="Unassembled WGS sequence"/>
</dbReference>
<dbReference type="GO" id="GO:0003723">
    <property type="term" value="F:RNA binding"/>
    <property type="evidence" value="ECO:0007669"/>
    <property type="project" value="EnsemblFungi"/>
</dbReference>
<dbReference type="VEuPathDB" id="FungiDB:AAP_01509"/>
<dbReference type="FunFam" id="3.40.50.300:FF:000844">
    <property type="entry name" value="Nuclear GTP-binding protein NUG1"/>
    <property type="match status" value="1"/>
</dbReference>
<evidence type="ECO:0000256" key="7">
    <source>
        <dbReference type="ARBA" id="ARBA00023242"/>
    </source>
</evidence>
<comment type="subcellular location">
    <subcellularLocation>
        <location evidence="1">Nucleus</location>
    </subcellularLocation>
</comment>
<dbReference type="InterPro" id="IPR023179">
    <property type="entry name" value="GTP-bd_ortho_bundle_sf"/>
</dbReference>
<dbReference type="PROSITE" id="PS51721">
    <property type="entry name" value="G_CP"/>
    <property type="match status" value="1"/>
</dbReference>
<proteinExistence type="predicted"/>
<dbReference type="SUPFAM" id="SSF52540">
    <property type="entry name" value="P-loop containing nucleoside triphosphate hydrolases"/>
    <property type="match status" value="2"/>
</dbReference>
<keyword evidence="4" id="KW-0547">Nucleotide-binding</keyword>
<comment type="caution">
    <text evidence="10">The sequence shown here is derived from an EMBL/GenBank/DDBJ whole genome shotgun (WGS) entry which is preliminary data.</text>
</comment>
<protein>
    <recommendedName>
        <fullName evidence="9">CP-type G domain-containing protein</fullName>
    </recommendedName>
</protein>
<evidence type="ECO:0000256" key="2">
    <source>
        <dbReference type="ARBA" id="ARBA00022448"/>
    </source>
</evidence>
<dbReference type="GO" id="GO:0000055">
    <property type="term" value="P:ribosomal large subunit export from nucleus"/>
    <property type="evidence" value="ECO:0007669"/>
    <property type="project" value="EnsemblFungi"/>
</dbReference>
<keyword evidence="7" id="KW-0539">Nucleus</keyword>
<feature type="compositionally biased region" description="Basic residues" evidence="8">
    <location>
        <begin position="1"/>
        <end position="17"/>
    </location>
</feature>
<evidence type="ECO:0000256" key="6">
    <source>
        <dbReference type="ARBA" id="ARBA00023134"/>
    </source>
</evidence>